<sequence length="81" mass="8466">MKAKRGRGERVHRGGMHVRRIGWRSMGVSRGRRGRGGDCIVVVSMIVSYSVPAKVVAFGGDGDGEGLSGGGKGRGEPIGPF</sequence>
<name>W2C433_9BACT</name>
<dbReference type="AlphaFoldDB" id="W2C433"/>
<feature type="compositionally biased region" description="Gly residues" evidence="1">
    <location>
        <begin position="62"/>
        <end position="72"/>
    </location>
</feature>
<evidence type="ECO:0000313" key="2">
    <source>
        <dbReference type="EMBL" id="ETK01969.1"/>
    </source>
</evidence>
<comment type="caution">
    <text evidence="2">The sequence shown here is derived from an EMBL/GenBank/DDBJ whole genome shotgun (WGS) entry which is preliminary data.</text>
</comment>
<evidence type="ECO:0000256" key="1">
    <source>
        <dbReference type="SAM" id="MobiDB-lite"/>
    </source>
</evidence>
<reference evidence="2 3" key="1">
    <citation type="submission" date="2013-11" db="EMBL/GenBank/DDBJ databases">
        <title>Single cell genomics of uncultured Tannerella BU063 (oral taxon 286).</title>
        <authorList>
            <person name="Beall C.J."/>
            <person name="Campbell A.G."/>
            <person name="Griffen A.L."/>
            <person name="Podar M."/>
            <person name="Leys E.J."/>
        </authorList>
    </citation>
    <scope>NUCLEOTIDE SEQUENCE [LARGE SCALE GENOMIC DNA]</scope>
    <source>
        <strain evidence="2">Cell 2</strain>
    </source>
</reference>
<dbReference type="EMBL" id="AYUF01000425">
    <property type="protein sequence ID" value="ETK01969.1"/>
    <property type="molecule type" value="Genomic_DNA"/>
</dbReference>
<feature type="region of interest" description="Disordered" evidence="1">
    <location>
        <begin position="62"/>
        <end position="81"/>
    </location>
</feature>
<organism evidence="2 3">
    <name type="scientific">Tannerella sp. oral taxon BU063 isolate Cell 2</name>
    <dbReference type="NCBI Taxonomy" id="1411148"/>
    <lineage>
        <taxon>Bacteria</taxon>
        <taxon>Pseudomonadati</taxon>
        <taxon>Bacteroidota</taxon>
        <taxon>Bacteroidia</taxon>
        <taxon>Bacteroidales</taxon>
        <taxon>Tannerellaceae</taxon>
        <taxon>Tannerella</taxon>
    </lineage>
</organism>
<dbReference type="Proteomes" id="UP000018837">
    <property type="component" value="Unassembled WGS sequence"/>
</dbReference>
<proteinExistence type="predicted"/>
<accession>W2C433</accession>
<protein>
    <submittedName>
        <fullName evidence="2">Uncharacterized protein</fullName>
    </submittedName>
</protein>
<evidence type="ECO:0000313" key="3">
    <source>
        <dbReference type="Proteomes" id="UP000018837"/>
    </source>
</evidence>
<gene>
    <name evidence="2" type="ORF">N425_06975</name>
</gene>